<accession>A0A9Q1JIV5</accession>
<dbReference type="AlphaFoldDB" id="A0A9Q1JIV5"/>
<proteinExistence type="predicted"/>
<feature type="compositionally biased region" description="Basic and acidic residues" evidence="1">
    <location>
        <begin position="60"/>
        <end position="78"/>
    </location>
</feature>
<evidence type="ECO:0000313" key="3">
    <source>
        <dbReference type="Proteomes" id="UP001153076"/>
    </source>
</evidence>
<reference evidence="2" key="1">
    <citation type="submission" date="2022-04" db="EMBL/GenBank/DDBJ databases">
        <title>Carnegiea gigantea Genome sequencing and assembly v2.</title>
        <authorList>
            <person name="Copetti D."/>
            <person name="Sanderson M.J."/>
            <person name="Burquez A."/>
            <person name="Wojciechowski M.F."/>
        </authorList>
    </citation>
    <scope>NUCLEOTIDE SEQUENCE</scope>
    <source>
        <strain evidence="2">SGP5-SGP5p</strain>
        <tissue evidence="2">Aerial part</tissue>
    </source>
</reference>
<protein>
    <submittedName>
        <fullName evidence="2">Uncharacterized protein</fullName>
    </submittedName>
</protein>
<sequence>MLPKTLHKKALKKQLLTVINNLLRKQMILWRTPLIKCLSLDIIDEENKENKIRNKVQAKENAIEGKKSQPEKKEDVQKSAKPPVKSAQLSVIKYKKEHKSLKKKQHVKKSAVVTIEGPKSVQSVPKPVEGDTKHKKIFQSRMSPSGFIGMIANFNEAQTKAIQDMGFGGFLYLQVTELPWDLCKWLVDRFDSYSVTLYISPDKRIEITPMDVHITLALPIGGRKVEEFYGKKPKDAKYNEVLDAWRKD</sequence>
<dbReference type="PANTHER" id="PTHR34835:SF34">
    <property type="entry name" value="OS08G0555500 PROTEIN"/>
    <property type="match status" value="1"/>
</dbReference>
<feature type="region of interest" description="Disordered" evidence="1">
    <location>
        <begin position="60"/>
        <end position="86"/>
    </location>
</feature>
<evidence type="ECO:0000313" key="2">
    <source>
        <dbReference type="EMBL" id="KAJ8424624.1"/>
    </source>
</evidence>
<keyword evidence="3" id="KW-1185">Reference proteome</keyword>
<gene>
    <name evidence="2" type="ORF">Cgig2_034190</name>
</gene>
<dbReference type="PANTHER" id="PTHR34835">
    <property type="entry name" value="OS07G0283600 PROTEIN-RELATED"/>
    <property type="match status" value="1"/>
</dbReference>
<evidence type="ECO:0000256" key="1">
    <source>
        <dbReference type="SAM" id="MobiDB-lite"/>
    </source>
</evidence>
<dbReference type="EMBL" id="JAKOGI010001634">
    <property type="protein sequence ID" value="KAJ8424624.1"/>
    <property type="molecule type" value="Genomic_DNA"/>
</dbReference>
<name>A0A9Q1JIV5_9CARY</name>
<organism evidence="2 3">
    <name type="scientific">Carnegiea gigantea</name>
    <dbReference type="NCBI Taxonomy" id="171969"/>
    <lineage>
        <taxon>Eukaryota</taxon>
        <taxon>Viridiplantae</taxon>
        <taxon>Streptophyta</taxon>
        <taxon>Embryophyta</taxon>
        <taxon>Tracheophyta</taxon>
        <taxon>Spermatophyta</taxon>
        <taxon>Magnoliopsida</taxon>
        <taxon>eudicotyledons</taxon>
        <taxon>Gunneridae</taxon>
        <taxon>Pentapetalae</taxon>
        <taxon>Caryophyllales</taxon>
        <taxon>Cactineae</taxon>
        <taxon>Cactaceae</taxon>
        <taxon>Cactoideae</taxon>
        <taxon>Echinocereeae</taxon>
        <taxon>Carnegiea</taxon>
    </lineage>
</organism>
<dbReference type="OrthoDB" id="5562739at2759"/>
<dbReference type="Proteomes" id="UP001153076">
    <property type="component" value="Unassembled WGS sequence"/>
</dbReference>
<comment type="caution">
    <text evidence="2">The sequence shown here is derived from an EMBL/GenBank/DDBJ whole genome shotgun (WGS) entry which is preliminary data.</text>
</comment>